<feature type="transmembrane region" description="Helical" evidence="1">
    <location>
        <begin position="56"/>
        <end position="78"/>
    </location>
</feature>
<feature type="transmembrane region" description="Helical" evidence="1">
    <location>
        <begin position="90"/>
        <end position="112"/>
    </location>
</feature>
<sequence>MDAHRSTGDLIAILFLAAGGTALISFLTFPLAGAPFAGVSTGIDVLGRGPTGLASLIWSIPLTASITVALGAWLRLALNATSTAVRTASAFVLFFTVPSLLLWSLPIVLSLPDHVDLISKFLETGYWLVLTALTFAAITALVGICRPYAPVAMTD</sequence>
<evidence type="ECO:0000313" key="2">
    <source>
        <dbReference type="EMBL" id="GES20102.1"/>
    </source>
</evidence>
<keyword evidence="1" id="KW-0812">Transmembrane</keyword>
<name>A0A5M3XH25_9ACTN</name>
<reference evidence="2 3" key="1">
    <citation type="submission" date="2019-10" db="EMBL/GenBank/DDBJ databases">
        <title>Whole genome shotgun sequence of Acrocarpospora pleiomorpha NBRC 16267.</title>
        <authorList>
            <person name="Ichikawa N."/>
            <person name="Kimura A."/>
            <person name="Kitahashi Y."/>
            <person name="Komaki H."/>
            <person name="Oguchi A."/>
        </authorList>
    </citation>
    <scope>NUCLEOTIDE SEQUENCE [LARGE SCALE GENOMIC DNA]</scope>
    <source>
        <strain evidence="2 3">NBRC 16267</strain>
    </source>
</reference>
<gene>
    <name evidence="2" type="ORF">Aple_029980</name>
</gene>
<comment type="caution">
    <text evidence="2">The sequence shown here is derived from an EMBL/GenBank/DDBJ whole genome shotgun (WGS) entry which is preliminary data.</text>
</comment>
<protein>
    <submittedName>
        <fullName evidence="2">Uncharacterized protein</fullName>
    </submittedName>
</protein>
<dbReference type="EMBL" id="BLAF01000014">
    <property type="protein sequence ID" value="GES20102.1"/>
    <property type="molecule type" value="Genomic_DNA"/>
</dbReference>
<keyword evidence="1" id="KW-1133">Transmembrane helix</keyword>
<dbReference type="AlphaFoldDB" id="A0A5M3XH25"/>
<organism evidence="2 3">
    <name type="scientific">Acrocarpospora pleiomorpha</name>
    <dbReference type="NCBI Taxonomy" id="90975"/>
    <lineage>
        <taxon>Bacteria</taxon>
        <taxon>Bacillati</taxon>
        <taxon>Actinomycetota</taxon>
        <taxon>Actinomycetes</taxon>
        <taxon>Streptosporangiales</taxon>
        <taxon>Streptosporangiaceae</taxon>
        <taxon>Acrocarpospora</taxon>
    </lineage>
</organism>
<proteinExistence type="predicted"/>
<evidence type="ECO:0000313" key="3">
    <source>
        <dbReference type="Proteomes" id="UP000377595"/>
    </source>
</evidence>
<evidence type="ECO:0000256" key="1">
    <source>
        <dbReference type="SAM" id="Phobius"/>
    </source>
</evidence>
<dbReference type="RefSeq" id="WP_155345153.1">
    <property type="nucleotide sequence ID" value="NZ_BAAAHM010000008.1"/>
</dbReference>
<accession>A0A5M3XH25</accession>
<dbReference type="Proteomes" id="UP000377595">
    <property type="component" value="Unassembled WGS sequence"/>
</dbReference>
<feature type="transmembrane region" description="Helical" evidence="1">
    <location>
        <begin position="12"/>
        <end position="36"/>
    </location>
</feature>
<keyword evidence="3" id="KW-1185">Reference proteome</keyword>
<keyword evidence="1" id="KW-0472">Membrane</keyword>
<feature type="transmembrane region" description="Helical" evidence="1">
    <location>
        <begin position="124"/>
        <end position="145"/>
    </location>
</feature>